<keyword evidence="5 11" id="KW-0732">Signal</keyword>
<keyword evidence="8" id="KW-0449">Lipoprotein</keyword>
<dbReference type="Gene3D" id="3.30.1680.40">
    <property type="match status" value="1"/>
</dbReference>
<evidence type="ECO:0000256" key="5">
    <source>
        <dbReference type="ARBA" id="ARBA00022729"/>
    </source>
</evidence>
<organism evidence="14">
    <name type="scientific">Trypanosoma brucei</name>
    <dbReference type="NCBI Taxonomy" id="5691"/>
    <lineage>
        <taxon>Eukaryota</taxon>
        <taxon>Discoba</taxon>
        <taxon>Euglenozoa</taxon>
        <taxon>Kinetoplastea</taxon>
        <taxon>Metakinetoplastina</taxon>
        <taxon>Trypanosomatida</taxon>
        <taxon>Trypanosomatidae</taxon>
        <taxon>Trypanosoma</taxon>
    </lineage>
</organism>
<dbReference type="VEuPathDB" id="TriTrypDB:Tb427_000416000"/>
<dbReference type="InterPro" id="IPR019609">
    <property type="entry name" value="Variant_surf_glycoprt_trypan_C"/>
</dbReference>
<evidence type="ECO:0000259" key="12">
    <source>
        <dbReference type="Pfam" id="PF10659"/>
    </source>
</evidence>
<evidence type="ECO:0000256" key="1">
    <source>
        <dbReference type="ARBA" id="ARBA00002523"/>
    </source>
</evidence>
<keyword evidence="3" id="KW-1003">Cell membrane</keyword>
<dbReference type="AlphaFoldDB" id="A0A1J0R480"/>
<dbReference type="VEuPathDB" id="TriTrypDB:Tb927.11.18260"/>
<dbReference type="Pfam" id="PF13206">
    <property type="entry name" value="VSG_B"/>
    <property type="match status" value="1"/>
</dbReference>
<evidence type="ECO:0000256" key="2">
    <source>
        <dbReference type="ARBA" id="ARBA00004609"/>
    </source>
</evidence>
<evidence type="ECO:0000313" key="14">
    <source>
        <dbReference type="EMBL" id="APD72619.1"/>
    </source>
</evidence>
<comment type="subcellular location">
    <subcellularLocation>
        <location evidence="2">Cell membrane</location>
        <topology evidence="2">Lipid-anchor</topology>
        <topology evidence="2">GPI-anchor</topology>
    </subcellularLocation>
</comment>
<feature type="region of interest" description="Disordered" evidence="10">
    <location>
        <begin position="415"/>
        <end position="453"/>
    </location>
</feature>
<feature type="domain" description="Trypanosome variant surface glycoprotein B-type N-terminal" evidence="13">
    <location>
        <begin position="17"/>
        <end position="352"/>
    </location>
</feature>
<evidence type="ECO:0000256" key="9">
    <source>
        <dbReference type="SAM" id="Coils"/>
    </source>
</evidence>
<feature type="chain" id="PRO_5013040303" evidence="11">
    <location>
        <begin position="20"/>
        <end position="487"/>
    </location>
</feature>
<protein>
    <submittedName>
        <fullName evidence="14">Variant surface glycoprotein 1125.78</fullName>
    </submittedName>
</protein>
<evidence type="ECO:0000256" key="8">
    <source>
        <dbReference type="ARBA" id="ARBA00023288"/>
    </source>
</evidence>
<name>A0A1J0R480_9TRYP</name>
<evidence type="ECO:0000259" key="13">
    <source>
        <dbReference type="Pfam" id="PF13206"/>
    </source>
</evidence>
<sequence length="487" mass="51712">MQTAAILAIITAVLTPFRGQNAALDDAAEFRVLCAVYNLHNQKEATPVRKTFKSVEALLTPLENLNISTATDSYYTNADGKFIKADGTIDTEQHEAWAARVKKVVETTDGDDKPYVRLRPGSARDSADGQIKHYLKAATQLKDAYEKATAEVTNKDNEAKRKLTEAAFGGGKSEFDKAKWNTERNNLCGGEAGGHADVGSSVAADLICLCTQNGATSGHVCANNIDAQLDTGGSKASQAATAWPTIKAACDKMAKPTRVSPALIHTMLAAFFAQIGRGNTHATQADERFTLGKTTGSACAAAAGTMCVNYHTQLGKNGRGIPWVNTLLEAADDLEAASNAATTASELQLALETLQQQARAAYIAGSFHSASAANMPTSGTQTTAKIEECTKHKAKKTCEEKNCKWQGENETKGECKHEAEAETPAAGTGEGAAGTTNSDAKKCSEKKKQEECKDGCKWENNACKDSSFLVSKQFALMVSSAFAALLF</sequence>
<comment type="function">
    <text evidence="1">VSG forms a coat on the surface of the parasite. The trypanosome evades the immune response of the host by expressing a series of antigenically distinct VSGs from an estimated 1000 VSG genes.</text>
</comment>
<keyword evidence="4" id="KW-0336">GPI-anchor</keyword>
<keyword evidence="7" id="KW-0325">Glycoprotein</keyword>
<evidence type="ECO:0000256" key="3">
    <source>
        <dbReference type="ARBA" id="ARBA00022475"/>
    </source>
</evidence>
<dbReference type="EMBL" id="KX698663">
    <property type="protein sequence ID" value="APD72619.1"/>
    <property type="molecule type" value="Genomic_DNA"/>
</dbReference>
<dbReference type="GO" id="GO:0005886">
    <property type="term" value="C:plasma membrane"/>
    <property type="evidence" value="ECO:0007669"/>
    <property type="project" value="UniProtKB-SubCell"/>
</dbReference>
<feature type="coiled-coil region" evidence="9">
    <location>
        <begin position="131"/>
        <end position="158"/>
    </location>
</feature>
<evidence type="ECO:0000256" key="4">
    <source>
        <dbReference type="ARBA" id="ARBA00022622"/>
    </source>
</evidence>
<dbReference type="VEuPathDB" id="TriTrypDB:Tb1125.11.17720"/>
<dbReference type="GO" id="GO:0098552">
    <property type="term" value="C:side of membrane"/>
    <property type="evidence" value="ECO:0007669"/>
    <property type="project" value="UniProtKB-KW"/>
</dbReference>
<evidence type="ECO:0000256" key="10">
    <source>
        <dbReference type="SAM" id="MobiDB-lite"/>
    </source>
</evidence>
<dbReference type="Pfam" id="PF10659">
    <property type="entry name" value="Trypan_glycop_C"/>
    <property type="match status" value="1"/>
</dbReference>
<evidence type="ECO:0000256" key="11">
    <source>
        <dbReference type="SAM" id="SignalP"/>
    </source>
</evidence>
<dbReference type="InterPro" id="IPR025932">
    <property type="entry name" value="Trypano_VSG_B_N_dom"/>
</dbReference>
<proteinExistence type="predicted"/>
<keyword evidence="6" id="KW-0472">Membrane</keyword>
<evidence type="ECO:0000256" key="7">
    <source>
        <dbReference type="ARBA" id="ARBA00023180"/>
    </source>
</evidence>
<feature type="signal peptide" evidence="11">
    <location>
        <begin position="1"/>
        <end position="19"/>
    </location>
</feature>
<evidence type="ECO:0000256" key="6">
    <source>
        <dbReference type="ARBA" id="ARBA00023136"/>
    </source>
</evidence>
<feature type="compositionally biased region" description="Basic and acidic residues" evidence="10">
    <location>
        <begin position="439"/>
        <end position="453"/>
    </location>
</feature>
<reference evidence="14" key="1">
    <citation type="submission" date="2016-08" db="EMBL/GenBank/DDBJ databases">
        <title>VSG repertoire of Trypanosoma brucei EATRO 1125.</title>
        <authorList>
            <person name="Cross G.A."/>
        </authorList>
    </citation>
    <scope>NUCLEOTIDE SEQUENCE</scope>
    <source>
        <strain evidence="14">EATRO 1125</strain>
    </source>
</reference>
<keyword evidence="9" id="KW-0175">Coiled coil</keyword>
<accession>A0A1J0R480</accession>
<feature type="domain" description="Trypanosome variant surface glycoprotein C-terminal" evidence="12">
    <location>
        <begin position="389"/>
        <end position="486"/>
    </location>
</feature>